<comment type="cofactor">
    <cofactor evidence="1 9">
        <name>heme</name>
        <dbReference type="ChEBI" id="CHEBI:30413"/>
    </cofactor>
</comment>
<dbReference type="GO" id="GO:0020037">
    <property type="term" value="F:heme binding"/>
    <property type="evidence" value="ECO:0007669"/>
    <property type="project" value="InterPro"/>
</dbReference>
<sequence>MFAESVAALLVTTVALLWLLRRSFLLPLPPGPRGHLFFGIPSTSLKTEPWKTYAGWGVQYGAPILCFRVYNRLTIILNNHTAAHDLLERRAAIYSGRPMSWMFHVICGRGPAVFNISGLDPRHAVYRRLLQSGLGAQAVKDYSPILEDEIGVLLRGLRETPAQFERHIRRNATAVIMKVAFGYSVLDDDDPFISTADESSKISGWAMAPGRWIVDYLPILRFVPAWFPFAQFQRQGAEWRKTLEFVSDVPHNWVKAQIAAGTNIPSFTSRLLKPGMSEEEEDIVKWCAGALYAGAADTTVSALISFIMLMALHPSIQFQARDEIDANIGRLPRVSDLDRLPLLRAILKEVMRFAPVGNLALPHQATQDDVYEAHRIPAGSTVIPNVWAILHDPELYPDPFVFDPARFFSGSGSASAGLSARAGQPDPYAYVWGFGRRRCPGIQFAEPALLLAMACILHTFVLQSAEDVQVEFTTGITSHIKPFGVRFTERWPDSQVPTSKVFSSDC</sequence>
<accession>A0AAW0EDS6</accession>
<evidence type="ECO:0000256" key="2">
    <source>
        <dbReference type="ARBA" id="ARBA00005179"/>
    </source>
</evidence>
<evidence type="ECO:0000256" key="9">
    <source>
        <dbReference type="PIRSR" id="PIRSR602401-1"/>
    </source>
</evidence>
<dbReference type="SUPFAM" id="SSF48264">
    <property type="entry name" value="Cytochrome P450"/>
    <property type="match status" value="1"/>
</dbReference>
<feature type="binding site" description="axial binding residue" evidence="9">
    <location>
        <position position="439"/>
    </location>
    <ligand>
        <name>heme</name>
        <dbReference type="ChEBI" id="CHEBI:30413"/>
    </ligand>
    <ligandPart>
        <name>Fe</name>
        <dbReference type="ChEBI" id="CHEBI:18248"/>
    </ligandPart>
</feature>
<dbReference type="CDD" id="cd11065">
    <property type="entry name" value="CYP64-like"/>
    <property type="match status" value="1"/>
</dbReference>
<evidence type="ECO:0000313" key="11">
    <source>
        <dbReference type="EMBL" id="KAK7062271.1"/>
    </source>
</evidence>
<evidence type="ECO:0000256" key="8">
    <source>
        <dbReference type="ARBA" id="ARBA00023033"/>
    </source>
</evidence>
<dbReference type="GO" id="GO:0004497">
    <property type="term" value="F:monooxygenase activity"/>
    <property type="evidence" value="ECO:0007669"/>
    <property type="project" value="UniProtKB-KW"/>
</dbReference>
<comment type="pathway">
    <text evidence="2">Secondary metabolite biosynthesis.</text>
</comment>
<dbReference type="PANTHER" id="PTHR46300">
    <property type="entry name" value="P450, PUTATIVE (EUROFUNG)-RELATED-RELATED"/>
    <property type="match status" value="1"/>
</dbReference>
<dbReference type="Pfam" id="PF00067">
    <property type="entry name" value="p450"/>
    <property type="match status" value="1"/>
</dbReference>
<keyword evidence="7 9" id="KW-0408">Iron</keyword>
<dbReference type="InterPro" id="IPR001128">
    <property type="entry name" value="Cyt_P450"/>
</dbReference>
<keyword evidence="5 9" id="KW-0479">Metal-binding</keyword>
<keyword evidence="6 10" id="KW-0560">Oxidoreductase</keyword>
<comment type="similarity">
    <text evidence="3 10">Belongs to the cytochrome P450 family.</text>
</comment>
<dbReference type="PANTHER" id="PTHR46300:SF7">
    <property type="entry name" value="P450, PUTATIVE (EUROFUNG)-RELATED"/>
    <property type="match status" value="1"/>
</dbReference>
<name>A0AAW0EDS6_9AGAR</name>
<evidence type="ECO:0000313" key="12">
    <source>
        <dbReference type="Proteomes" id="UP001362999"/>
    </source>
</evidence>
<organism evidence="11 12">
    <name type="scientific">Favolaschia claudopus</name>
    <dbReference type="NCBI Taxonomy" id="2862362"/>
    <lineage>
        <taxon>Eukaryota</taxon>
        <taxon>Fungi</taxon>
        <taxon>Dikarya</taxon>
        <taxon>Basidiomycota</taxon>
        <taxon>Agaricomycotina</taxon>
        <taxon>Agaricomycetes</taxon>
        <taxon>Agaricomycetidae</taxon>
        <taxon>Agaricales</taxon>
        <taxon>Marasmiineae</taxon>
        <taxon>Mycenaceae</taxon>
        <taxon>Favolaschia</taxon>
    </lineage>
</organism>
<proteinExistence type="inferred from homology"/>
<dbReference type="InterPro" id="IPR017972">
    <property type="entry name" value="Cyt_P450_CS"/>
</dbReference>
<protein>
    <submittedName>
        <fullName evidence="11">Cytochrome P450</fullName>
    </submittedName>
</protein>
<reference evidence="11 12" key="1">
    <citation type="journal article" date="2024" name="J Genomics">
        <title>Draft genome sequencing and assembly of Favolaschia claudopus CIRM-BRFM 2984 isolated from oak limbs.</title>
        <authorList>
            <person name="Navarro D."/>
            <person name="Drula E."/>
            <person name="Chaduli D."/>
            <person name="Cazenave R."/>
            <person name="Ahrendt S."/>
            <person name="Wang J."/>
            <person name="Lipzen A."/>
            <person name="Daum C."/>
            <person name="Barry K."/>
            <person name="Grigoriev I.V."/>
            <person name="Favel A."/>
            <person name="Rosso M.N."/>
            <person name="Martin F."/>
        </authorList>
    </citation>
    <scope>NUCLEOTIDE SEQUENCE [LARGE SCALE GENOMIC DNA]</scope>
    <source>
        <strain evidence="11 12">CIRM-BRFM 2984</strain>
    </source>
</reference>
<dbReference type="Gene3D" id="1.10.630.10">
    <property type="entry name" value="Cytochrome P450"/>
    <property type="match status" value="1"/>
</dbReference>
<evidence type="ECO:0000256" key="10">
    <source>
        <dbReference type="RuleBase" id="RU000461"/>
    </source>
</evidence>
<keyword evidence="8 10" id="KW-0503">Monooxygenase</keyword>
<dbReference type="InterPro" id="IPR002401">
    <property type="entry name" value="Cyt_P450_E_grp-I"/>
</dbReference>
<evidence type="ECO:0000256" key="4">
    <source>
        <dbReference type="ARBA" id="ARBA00022617"/>
    </source>
</evidence>
<dbReference type="PRINTS" id="PR00463">
    <property type="entry name" value="EP450I"/>
</dbReference>
<dbReference type="GO" id="GO:0016705">
    <property type="term" value="F:oxidoreductase activity, acting on paired donors, with incorporation or reduction of molecular oxygen"/>
    <property type="evidence" value="ECO:0007669"/>
    <property type="project" value="InterPro"/>
</dbReference>
<dbReference type="Proteomes" id="UP001362999">
    <property type="component" value="Unassembled WGS sequence"/>
</dbReference>
<gene>
    <name evidence="11" type="ORF">R3P38DRAFT_692408</name>
</gene>
<evidence type="ECO:0000256" key="7">
    <source>
        <dbReference type="ARBA" id="ARBA00023004"/>
    </source>
</evidence>
<dbReference type="InterPro" id="IPR050364">
    <property type="entry name" value="Cytochrome_P450_fung"/>
</dbReference>
<dbReference type="PRINTS" id="PR00385">
    <property type="entry name" value="P450"/>
</dbReference>
<evidence type="ECO:0000256" key="6">
    <source>
        <dbReference type="ARBA" id="ARBA00023002"/>
    </source>
</evidence>
<dbReference type="GO" id="GO:0005506">
    <property type="term" value="F:iron ion binding"/>
    <property type="evidence" value="ECO:0007669"/>
    <property type="project" value="InterPro"/>
</dbReference>
<comment type="caution">
    <text evidence="11">The sequence shown here is derived from an EMBL/GenBank/DDBJ whole genome shotgun (WGS) entry which is preliminary data.</text>
</comment>
<dbReference type="AlphaFoldDB" id="A0AAW0EDS6"/>
<dbReference type="InterPro" id="IPR036396">
    <property type="entry name" value="Cyt_P450_sf"/>
</dbReference>
<keyword evidence="4 9" id="KW-0349">Heme</keyword>
<evidence type="ECO:0000256" key="5">
    <source>
        <dbReference type="ARBA" id="ARBA00022723"/>
    </source>
</evidence>
<evidence type="ECO:0000256" key="3">
    <source>
        <dbReference type="ARBA" id="ARBA00010617"/>
    </source>
</evidence>
<dbReference type="EMBL" id="JAWWNJ010000002">
    <property type="protein sequence ID" value="KAK7062271.1"/>
    <property type="molecule type" value="Genomic_DNA"/>
</dbReference>
<keyword evidence="12" id="KW-1185">Reference proteome</keyword>
<dbReference type="PROSITE" id="PS00086">
    <property type="entry name" value="CYTOCHROME_P450"/>
    <property type="match status" value="1"/>
</dbReference>
<evidence type="ECO:0000256" key="1">
    <source>
        <dbReference type="ARBA" id="ARBA00001971"/>
    </source>
</evidence>